<dbReference type="InterPro" id="IPR050490">
    <property type="entry name" value="Bact_solute-bd_prot1"/>
</dbReference>
<keyword evidence="3" id="KW-1185">Reference proteome</keyword>
<comment type="caution">
    <text evidence="2">The sequence shown here is derived from an EMBL/GenBank/DDBJ whole genome shotgun (WGS) entry which is preliminary data.</text>
</comment>
<feature type="chain" id="PRO_5046438719" evidence="1">
    <location>
        <begin position="22"/>
        <end position="435"/>
    </location>
</feature>
<evidence type="ECO:0000313" key="2">
    <source>
        <dbReference type="EMBL" id="MFC4710126.1"/>
    </source>
</evidence>
<reference evidence="3" key="1">
    <citation type="journal article" date="2019" name="Int. J. Syst. Evol. Microbiol.">
        <title>The Global Catalogue of Microorganisms (GCM) 10K type strain sequencing project: providing services to taxonomists for standard genome sequencing and annotation.</title>
        <authorList>
            <consortium name="The Broad Institute Genomics Platform"/>
            <consortium name="The Broad Institute Genome Sequencing Center for Infectious Disease"/>
            <person name="Wu L."/>
            <person name="Ma J."/>
        </authorList>
    </citation>
    <scope>NUCLEOTIDE SEQUENCE [LARGE SCALE GENOMIC DNA]</scope>
    <source>
        <strain evidence="3">CGMCC 1.19061</strain>
    </source>
</reference>
<dbReference type="RefSeq" id="WP_379964748.1">
    <property type="nucleotide sequence ID" value="NZ_JBHSGT010000040.1"/>
</dbReference>
<evidence type="ECO:0000256" key="1">
    <source>
        <dbReference type="SAM" id="SignalP"/>
    </source>
</evidence>
<dbReference type="PANTHER" id="PTHR43649">
    <property type="entry name" value="ARABINOSE-BINDING PROTEIN-RELATED"/>
    <property type="match status" value="1"/>
</dbReference>
<dbReference type="Proteomes" id="UP001596026">
    <property type="component" value="Unassembled WGS sequence"/>
</dbReference>
<dbReference type="PROSITE" id="PS51257">
    <property type="entry name" value="PROKAR_LIPOPROTEIN"/>
    <property type="match status" value="1"/>
</dbReference>
<proteinExistence type="predicted"/>
<name>A0ABV9M4U6_9ENTE</name>
<evidence type="ECO:0000313" key="3">
    <source>
        <dbReference type="Proteomes" id="UP001596026"/>
    </source>
</evidence>
<dbReference type="Gene3D" id="3.40.190.10">
    <property type="entry name" value="Periplasmic binding protein-like II"/>
    <property type="match status" value="1"/>
</dbReference>
<gene>
    <name evidence="2" type="ORF">ACFO3L_05735</name>
</gene>
<keyword evidence="1" id="KW-0732">Signal</keyword>
<sequence>MTFSKKAMMGLTIVGASFLLAACGGGSSEEAKQSGDAGKTEGLTVWAWDPKFNIAAFETAETFYQKDNAAFKLNIVENAQVDIVQKLNTSLSSGTTKGLPNIVLIEDYRAKSFLEAYPDAFYPMTDFIDASQFMSYKVEATSVDGVNYATPFDTGVTGLYLRKSIIEEAGLQTSDFENITWDEFNDLGVIVKEKTGTAMFSNDMNDLGLLRVMMQSSGAWYSGEDGSTPTFEGNAALAKGFEDVKTMLDSGVMTTHNGWDQLLANFNGGKVASIIQGNWITPSVTTEAEQAGDWTIVPTPRQAGITGATNASNLGGSSVYILNIDGKEEAAKFVSETFGQSAEFYNELNTAIGALGSFAPAIETNAYQAEVPFFNNQRINVDFMDWAAEIPAVNFGKNTYAFEDLAKVALQDYLKGTDLNTVLSQTQKTAETQVK</sequence>
<organism evidence="2 3">
    <name type="scientific">Enterococcus eurekensis</name>
    <dbReference type="NCBI Taxonomy" id="1159753"/>
    <lineage>
        <taxon>Bacteria</taxon>
        <taxon>Bacillati</taxon>
        <taxon>Bacillota</taxon>
        <taxon>Bacilli</taxon>
        <taxon>Lactobacillales</taxon>
        <taxon>Enterococcaceae</taxon>
        <taxon>Enterococcus</taxon>
    </lineage>
</organism>
<feature type="signal peptide" evidence="1">
    <location>
        <begin position="1"/>
        <end position="21"/>
    </location>
</feature>
<protein>
    <submittedName>
        <fullName evidence="2">ABC transporter substrate-binding protein</fullName>
    </submittedName>
</protein>
<dbReference type="PANTHER" id="PTHR43649:SF32">
    <property type="entry name" value="SUGAR BINDING SECRETED PROTEIN"/>
    <property type="match status" value="1"/>
</dbReference>
<dbReference type="SUPFAM" id="SSF53850">
    <property type="entry name" value="Periplasmic binding protein-like II"/>
    <property type="match status" value="1"/>
</dbReference>
<dbReference type="EMBL" id="JBHSGT010000040">
    <property type="protein sequence ID" value="MFC4710126.1"/>
    <property type="molecule type" value="Genomic_DNA"/>
</dbReference>
<accession>A0ABV9M4U6</accession>